<evidence type="ECO:0000256" key="8">
    <source>
        <dbReference type="ARBA" id="ARBA00093801"/>
    </source>
</evidence>
<dbReference type="HOGENOM" id="CLU_1980016_0_0_11"/>
<feature type="signal peptide" evidence="10">
    <location>
        <begin position="1"/>
        <end position="33"/>
    </location>
</feature>
<comment type="similarity">
    <text evidence="6">Belongs to the mycobacterial pilin family.</text>
</comment>
<evidence type="ECO:0000256" key="9">
    <source>
        <dbReference type="SAM" id="MobiDB-lite"/>
    </source>
</evidence>
<evidence type="ECO:0000256" key="6">
    <source>
        <dbReference type="ARBA" id="ARBA00093784"/>
    </source>
</evidence>
<dbReference type="STRING" id="679197.HMPREF9336_01682"/>
<comment type="subcellular location">
    <subcellularLocation>
        <location evidence="1">Fimbrium</location>
    </subcellularLocation>
</comment>
<keyword evidence="5" id="KW-0281">Fimbrium</keyword>
<evidence type="ECO:0000256" key="3">
    <source>
        <dbReference type="ARBA" id="ARBA00022729"/>
    </source>
</evidence>
<evidence type="ECO:0000256" key="4">
    <source>
        <dbReference type="ARBA" id="ARBA00022889"/>
    </source>
</evidence>
<feature type="compositionally biased region" description="Pro residues" evidence="9">
    <location>
        <begin position="88"/>
        <end position="99"/>
    </location>
</feature>
<dbReference type="Proteomes" id="UP000004816">
    <property type="component" value="Unassembled WGS sequence"/>
</dbReference>
<evidence type="ECO:0000256" key="7">
    <source>
        <dbReference type="ARBA" id="ARBA00093787"/>
    </source>
</evidence>
<name>E5XQB0_SEGRC</name>
<feature type="chain" id="PRO_5039045178" description="Pilin" evidence="10">
    <location>
        <begin position="34"/>
        <end position="126"/>
    </location>
</feature>
<dbReference type="InterPro" id="IPR058759">
    <property type="entry name" value="Pilin_mycobact"/>
</dbReference>
<evidence type="ECO:0000256" key="5">
    <source>
        <dbReference type="ARBA" id="ARBA00023263"/>
    </source>
</evidence>
<evidence type="ECO:0000256" key="1">
    <source>
        <dbReference type="ARBA" id="ARBA00004561"/>
    </source>
</evidence>
<evidence type="ECO:0000313" key="11">
    <source>
        <dbReference type="EMBL" id="EFV13472.2"/>
    </source>
</evidence>
<gene>
    <name evidence="11" type="ORF">HMPREF9336_01682</name>
</gene>
<protein>
    <recommendedName>
        <fullName evidence="2">Pilin</fullName>
    </recommendedName>
    <alternativeName>
        <fullName evidence="8">Pili structural subunit</fullName>
    </alternativeName>
</protein>
<accession>E5XQB0</accession>
<dbReference type="Pfam" id="PF26380">
    <property type="entry name" value="Pilin_Mycobact"/>
    <property type="match status" value="1"/>
</dbReference>
<feature type="region of interest" description="Disordered" evidence="9">
    <location>
        <begin position="77"/>
        <end position="101"/>
    </location>
</feature>
<evidence type="ECO:0000313" key="12">
    <source>
        <dbReference type="Proteomes" id="UP000004816"/>
    </source>
</evidence>
<proteinExistence type="inferred from homology"/>
<reference evidence="11 12" key="1">
    <citation type="journal article" date="2011" name="Stand. Genomic Sci.">
        <title>High quality draft genome sequence of Segniliparus rugosus CDC 945(T)= (ATCC BAA-974(T)).</title>
        <authorList>
            <person name="Earl A.M."/>
            <person name="Desjardins C.A."/>
            <person name="Fitzgerald M.G."/>
            <person name="Arachchi H.M."/>
            <person name="Zeng Q."/>
            <person name="Mehta T."/>
            <person name="Griggs A."/>
            <person name="Birren B.W."/>
            <person name="Toney N.C."/>
            <person name="Carr J."/>
            <person name="Posey J."/>
            <person name="Butler W.R."/>
        </authorList>
    </citation>
    <scope>NUCLEOTIDE SEQUENCE [LARGE SCALE GENOMIC DNA]</scope>
    <source>
        <strain evidence="12">ATCC BAA-974 / DSM 45345 / CCUG 50838 / CIP 108380 / JCM 13579 / CDC 945</strain>
    </source>
</reference>
<dbReference type="PROSITE" id="PS51257">
    <property type="entry name" value="PROKAR_LIPOPROTEIN"/>
    <property type="match status" value="1"/>
</dbReference>
<dbReference type="EMBL" id="ACZI02000002">
    <property type="protein sequence ID" value="EFV13472.2"/>
    <property type="molecule type" value="Genomic_DNA"/>
</dbReference>
<keyword evidence="4" id="KW-0130">Cell adhesion</keyword>
<evidence type="ECO:0000256" key="2">
    <source>
        <dbReference type="ARBA" id="ARBA00018586"/>
    </source>
</evidence>
<dbReference type="AlphaFoldDB" id="E5XQB0"/>
<evidence type="ECO:0000256" key="10">
    <source>
        <dbReference type="SAM" id="SignalP"/>
    </source>
</evidence>
<sequence length="126" mass="13674">MEPRRVGTRWEGMGIVRSALGSACLVASCAALAALCAPALAAPEDGQWCPGQPWRLDWGVNWDAEHCHGFVKPGEADTDLHGGATVDPNPPSGYPPGQYPPNYNWGEHYPYNTSPYGDSRKWGQHN</sequence>
<comment type="subunit">
    <text evidence="7">Forms a homomer composed of subunits assembled in a large structure.</text>
</comment>
<comment type="caution">
    <text evidence="11">The sequence shown here is derived from an EMBL/GenBank/DDBJ whole genome shotgun (WGS) entry which is preliminary data.</text>
</comment>
<keyword evidence="12" id="KW-1185">Reference proteome</keyword>
<keyword evidence="3 10" id="KW-0732">Signal</keyword>
<organism evidence="11 12">
    <name type="scientific">Segniliparus rugosus (strain ATCC BAA-974 / DSM 45345 / CCUG 50838 / CIP 108380 / JCM 13579 / CDC 945)</name>
    <dbReference type="NCBI Taxonomy" id="679197"/>
    <lineage>
        <taxon>Bacteria</taxon>
        <taxon>Bacillati</taxon>
        <taxon>Actinomycetota</taxon>
        <taxon>Actinomycetes</taxon>
        <taxon>Mycobacteriales</taxon>
        <taxon>Segniliparaceae</taxon>
        <taxon>Segniliparus</taxon>
    </lineage>
</organism>